<evidence type="ECO:0000313" key="3">
    <source>
        <dbReference type="Proteomes" id="UP000410492"/>
    </source>
</evidence>
<evidence type="ECO:0000256" key="1">
    <source>
        <dbReference type="SAM" id="MobiDB-lite"/>
    </source>
</evidence>
<dbReference type="EMBL" id="CAACVG010014502">
    <property type="protein sequence ID" value="VEN63296.1"/>
    <property type="molecule type" value="Genomic_DNA"/>
</dbReference>
<keyword evidence="3" id="KW-1185">Reference proteome</keyword>
<accession>A0A653DSU1</accession>
<name>A0A653DSU1_CALMS</name>
<organism evidence="2 3">
    <name type="scientific">Callosobruchus maculatus</name>
    <name type="common">Southern cowpea weevil</name>
    <name type="synonym">Pulse bruchid</name>
    <dbReference type="NCBI Taxonomy" id="64391"/>
    <lineage>
        <taxon>Eukaryota</taxon>
        <taxon>Metazoa</taxon>
        <taxon>Ecdysozoa</taxon>
        <taxon>Arthropoda</taxon>
        <taxon>Hexapoda</taxon>
        <taxon>Insecta</taxon>
        <taxon>Pterygota</taxon>
        <taxon>Neoptera</taxon>
        <taxon>Endopterygota</taxon>
        <taxon>Coleoptera</taxon>
        <taxon>Polyphaga</taxon>
        <taxon>Cucujiformia</taxon>
        <taxon>Chrysomeloidea</taxon>
        <taxon>Chrysomelidae</taxon>
        <taxon>Bruchinae</taxon>
        <taxon>Bruchini</taxon>
        <taxon>Callosobruchus</taxon>
    </lineage>
</organism>
<dbReference type="Proteomes" id="UP000410492">
    <property type="component" value="Unassembled WGS sequence"/>
</dbReference>
<evidence type="ECO:0000313" key="2">
    <source>
        <dbReference type="EMBL" id="VEN63296.1"/>
    </source>
</evidence>
<protein>
    <submittedName>
        <fullName evidence="2">Uncharacterized protein</fullName>
    </submittedName>
</protein>
<dbReference type="AlphaFoldDB" id="A0A653DSU1"/>
<gene>
    <name evidence="2" type="ORF">CALMAC_LOCUS20158</name>
</gene>
<feature type="region of interest" description="Disordered" evidence="1">
    <location>
        <begin position="1"/>
        <end position="26"/>
    </location>
</feature>
<sequence>MPGDSLYWSPAETDSDDSFTAPKEPYIDPWDLENYAYIREQLDSMELSSNRSIPGGSSSGEFAEANCNSFYYVPGDRRGHPPASIRGYNPRYPEERRGYDSLMSDQENYVAIDEIGVTERRRRSEMYNCDSRRRMQEEYESETDLDPCGDPIIRDSPVFGIYDEKGIFRRVALPITYQKPQSRDRSFSYSYGDNEREHYPSRMEIYSKLDDEYHSRESTLPIYDDVRRRKPDNFGLSQQGHLKIDYSCSWNNLNKYMRHN</sequence>
<dbReference type="OrthoDB" id="6630968at2759"/>
<proteinExistence type="predicted"/>
<reference evidence="2 3" key="1">
    <citation type="submission" date="2019-01" db="EMBL/GenBank/DDBJ databases">
        <authorList>
            <person name="Sayadi A."/>
        </authorList>
    </citation>
    <scope>NUCLEOTIDE SEQUENCE [LARGE SCALE GENOMIC DNA]</scope>
</reference>